<sequence>MHDAREVGQAAERPPMSSYGCGGSRGVLPSSSAAVRSALPRSGPAGRVTTATTAESTQVIERIIARYSRMHTDVQAVDGGDEDAEEEDVPEEGLMDDEDESKEDDDAAVKEVTQKTAKKTTKSRRKSKAGDGGPGDGEEGGGRNAKNWGLDDSLVLVRCKRDQDDYMSGQGSNFARMKTKTWKWNDIAK</sequence>
<feature type="region of interest" description="Disordered" evidence="1">
    <location>
        <begin position="1"/>
        <end position="58"/>
    </location>
</feature>
<protein>
    <submittedName>
        <fullName evidence="2">Uncharacterized protein</fullName>
    </submittedName>
</protein>
<organism evidence="2 3">
    <name type="scientific">Chara braunii</name>
    <name type="common">Braun's stonewort</name>
    <dbReference type="NCBI Taxonomy" id="69332"/>
    <lineage>
        <taxon>Eukaryota</taxon>
        <taxon>Viridiplantae</taxon>
        <taxon>Streptophyta</taxon>
        <taxon>Charophyceae</taxon>
        <taxon>Charales</taxon>
        <taxon>Characeae</taxon>
        <taxon>Chara</taxon>
    </lineage>
</organism>
<name>A0A388JUE3_CHABU</name>
<dbReference type="Gramene" id="GBG61405">
    <property type="protein sequence ID" value="GBG61405"/>
    <property type="gene ID" value="CBR_g20436"/>
</dbReference>
<feature type="compositionally biased region" description="Basic residues" evidence="1">
    <location>
        <begin position="116"/>
        <end position="127"/>
    </location>
</feature>
<evidence type="ECO:0000313" key="2">
    <source>
        <dbReference type="EMBL" id="GBG61405.1"/>
    </source>
</evidence>
<dbReference type="Proteomes" id="UP000265515">
    <property type="component" value="Unassembled WGS sequence"/>
</dbReference>
<reference evidence="2 3" key="1">
    <citation type="journal article" date="2018" name="Cell">
        <title>The Chara Genome: Secondary Complexity and Implications for Plant Terrestrialization.</title>
        <authorList>
            <person name="Nishiyama T."/>
            <person name="Sakayama H."/>
            <person name="Vries J.D."/>
            <person name="Buschmann H."/>
            <person name="Saint-Marcoux D."/>
            <person name="Ullrich K.K."/>
            <person name="Haas F.B."/>
            <person name="Vanderstraeten L."/>
            <person name="Becker D."/>
            <person name="Lang D."/>
            <person name="Vosolsobe S."/>
            <person name="Rombauts S."/>
            <person name="Wilhelmsson P.K.I."/>
            <person name="Janitza P."/>
            <person name="Kern R."/>
            <person name="Heyl A."/>
            <person name="Rumpler F."/>
            <person name="Villalobos L.I.A.C."/>
            <person name="Clay J.M."/>
            <person name="Skokan R."/>
            <person name="Toyoda A."/>
            <person name="Suzuki Y."/>
            <person name="Kagoshima H."/>
            <person name="Schijlen E."/>
            <person name="Tajeshwar N."/>
            <person name="Catarino B."/>
            <person name="Hetherington A.J."/>
            <person name="Saltykova A."/>
            <person name="Bonnot C."/>
            <person name="Breuninger H."/>
            <person name="Symeonidi A."/>
            <person name="Radhakrishnan G.V."/>
            <person name="Van Nieuwerburgh F."/>
            <person name="Deforce D."/>
            <person name="Chang C."/>
            <person name="Karol K.G."/>
            <person name="Hedrich R."/>
            <person name="Ulvskov P."/>
            <person name="Glockner G."/>
            <person name="Delwiche C.F."/>
            <person name="Petrasek J."/>
            <person name="Van de Peer Y."/>
            <person name="Friml J."/>
            <person name="Beilby M."/>
            <person name="Dolan L."/>
            <person name="Kohara Y."/>
            <person name="Sugano S."/>
            <person name="Fujiyama A."/>
            <person name="Delaux P.-M."/>
            <person name="Quint M."/>
            <person name="TheiBen G."/>
            <person name="Hagemann M."/>
            <person name="Harholt J."/>
            <person name="Dunand C."/>
            <person name="Zachgo S."/>
            <person name="Langdale J."/>
            <person name="Maumus F."/>
            <person name="Straeten D.V.D."/>
            <person name="Gould S.B."/>
            <person name="Rensing S.A."/>
        </authorList>
    </citation>
    <scope>NUCLEOTIDE SEQUENCE [LARGE SCALE GENOMIC DNA]</scope>
    <source>
        <strain evidence="2 3">S276</strain>
    </source>
</reference>
<evidence type="ECO:0000256" key="1">
    <source>
        <dbReference type="SAM" id="MobiDB-lite"/>
    </source>
</evidence>
<accession>A0A388JUE3</accession>
<evidence type="ECO:0000313" key="3">
    <source>
        <dbReference type="Proteomes" id="UP000265515"/>
    </source>
</evidence>
<dbReference type="OrthoDB" id="8933168at2759"/>
<feature type="compositionally biased region" description="Acidic residues" evidence="1">
    <location>
        <begin position="79"/>
        <end position="106"/>
    </location>
</feature>
<comment type="caution">
    <text evidence="2">The sequence shown here is derived from an EMBL/GenBank/DDBJ whole genome shotgun (WGS) entry which is preliminary data.</text>
</comment>
<dbReference type="EMBL" id="BFEA01000019">
    <property type="protein sequence ID" value="GBG61405.1"/>
    <property type="molecule type" value="Genomic_DNA"/>
</dbReference>
<feature type="region of interest" description="Disordered" evidence="1">
    <location>
        <begin position="71"/>
        <end position="148"/>
    </location>
</feature>
<keyword evidence="3" id="KW-1185">Reference proteome</keyword>
<gene>
    <name evidence="2" type="ORF">CBR_g20436</name>
</gene>
<dbReference type="AlphaFoldDB" id="A0A388JUE3"/>
<proteinExistence type="predicted"/>
<feature type="compositionally biased region" description="Polar residues" evidence="1">
    <location>
        <begin position="49"/>
        <end position="58"/>
    </location>
</feature>